<evidence type="ECO:0000256" key="7">
    <source>
        <dbReference type="ARBA" id="ARBA00023128"/>
    </source>
</evidence>
<protein>
    <recommendedName>
        <fullName evidence="8">Protein-serine/threonine kinase</fullName>
        <ecNumber evidence="8">2.7.11.-</ecNumber>
    </recommendedName>
</protein>
<evidence type="ECO:0000256" key="8">
    <source>
        <dbReference type="RuleBase" id="RU366032"/>
    </source>
</evidence>
<dbReference type="STRING" id="133383.A0A1R0GRL5"/>
<keyword evidence="6 8" id="KW-0067">ATP-binding</keyword>
<accession>A0A1R0GRL5</accession>
<dbReference type="PANTHER" id="PTHR11947:SF20">
    <property type="entry name" value="[3-METHYL-2-OXOBUTANOATE DEHYDROGENASE [LIPOAMIDE]] KINASE, MITOCHONDRIAL"/>
    <property type="match status" value="1"/>
</dbReference>
<dbReference type="GO" id="GO:0005759">
    <property type="term" value="C:mitochondrial matrix"/>
    <property type="evidence" value="ECO:0007669"/>
    <property type="project" value="UniProtKB-SubCell"/>
</dbReference>
<evidence type="ECO:0000256" key="6">
    <source>
        <dbReference type="ARBA" id="ARBA00022840"/>
    </source>
</evidence>
<dbReference type="InterPro" id="IPR039028">
    <property type="entry name" value="BCKD/PDK"/>
</dbReference>
<dbReference type="SUPFAM" id="SSF69012">
    <property type="entry name" value="alpha-ketoacid dehydrogenase kinase, N-terminal domain"/>
    <property type="match status" value="1"/>
</dbReference>
<keyword evidence="11" id="KW-1185">Reference proteome</keyword>
<evidence type="ECO:0000256" key="2">
    <source>
        <dbReference type="ARBA" id="ARBA00022553"/>
    </source>
</evidence>
<evidence type="ECO:0000313" key="11">
    <source>
        <dbReference type="Proteomes" id="UP000187455"/>
    </source>
</evidence>
<dbReference type="InterPro" id="IPR036890">
    <property type="entry name" value="HATPase_C_sf"/>
</dbReference>
<dbReference type="EC" id="2.7.11.-" evidence="8"/>
<organism evidence="10 11">
    <name type="scientific">Smittium mucronatum</name>
    <dbReference type="NCBI Taxonomy" id="133383"/>
    <lineage>
        <taxon>Eukaryota</taxon>
        <taxon>Fungi</taxon>
        <taxon>Fungi incertae sedis</taxon>
        <taxon>Zoopagomycota</taxon>
        <taxon>Kickxellomycotina</taxon>
        <taxon>Harpellomycetes</taxon>
        <taxon>Harpellales</taxon>
        <taxon>Legeriomycetaceae</taxon>
        <taxon>Smittium</taxon>
    </lineage>
</organism>
<dbReference type="Gene3D" id="1.20.140.20">
    <property type="entry name" value="Alpha-ketoacid/pyruvate dehydrogenase kinase, N-terminal domain"/>
    <property type="match status" value="1"/>
</dbReference>
<feature type="domain" description="Histidine kinase" evidence="9">
    <location>
        <begin position="254"/>
        <end position="394"/>
    </location>
</feature>
<comment type="subcellular location">
    <subcellularLocation>
        <location evidence="8">Mitochondrion matrix</location>
    </subcellularLocation>
</comment>
<keyword evidence="7 8" id="KW-0496">Mitochondrion</keyword>
<keyword evidence="2" id="KW-0597">Phosphoprotein</keyword>
<dbReference type="InterPro" id="IPR018955">
    <property type="entry name" value="BCDHK/PDK_N"/>
</dbReference>
<dbReference type="PANTHER" id="PTHR11947">
    <property type="entry name" value="PYRUVATE DEHYDROGENASE KINASE"/>
    <property type="match status" value="1"/>
</dbReference>
<keyword evidence="5 8" id="KW-0418">Kinase</keyword>
<dbReference type="InterPro" id="IPR005467">
    <property type="entry name" value="His_kinase_dom"/>
</dbReference>
<comment type="caution">
    <text evidence="10">The sequence shown here is derived from an EMBL/GenBank/DDBJ whole genome shotgun (WGS) entry which is preliminary data.</text>
</comment>
<evidence type="ECO:0000256" key="5">
    <source>
        <dbReference type="ARBA" id="ARBA00022777"/>
    </source>
</evidence>
<dbReference type="SMART" id="SM00387">
    <property type="entry name" value="HATPase_c"/>
    <property type="match status" value="1"/>
</dbReference>
<dbReference type="SUPFAM" id="SSF55874">
    <property type="entry name" value="ATPase domain of HSP90 chaperone/DNA topoisomerase II/histidine kinase"/>
    <property type="match status" value="1"/>
</dbReference>
<keyword evidence="3 8" id="KW-0808">Transferase</keyword>
<dbReference type="GO" id="GO:0005524">
    <property type="term" value="F:ATP binding"/>
    <property type="evidence" value="ECO:0007669"/>
    <property type="project" value="UniProtKB-UniRule"/>
</dbReference>
<evidence type="ECO:0000313" key="10">
    <source>
        <dbReference type="EMBL" id="OLY79516.1"/>
    </source>
</evidence>
<dbReference type="Pfam" id="PF02518">
    <property type="entry name" value="HATPase_c"/>
    <property type="match status" value="1"/>
</dbReference>
<keyword evidence="4 8" id="KW-0547">Nucleotide-binding</keyword>
<dbReference type="GO" id="GO:0004740">
    <property type="term" value="F:pyruvate dehydrogenase (acetyl-transferring) kinase activity"/>
    <property type="evidence" value="ECO:0007669"/>
    <property type="project" value="TreeGrafter"/>
</dbReference>
<proteinExistence type="inferred from homology"/>
<dbReference type="OrthoDB" id="3264224at2759"/>
<evidence type="ECO:0000256" key="3">
    <source>
        <dbReference type="ARBA" id="ARBA00022679"/>
    </source>
</evidence>
<comment type="similarity">
    <text evidence="1 8">Belongs to the PDK/BCKDK protein kinase family.</text>
</comment>
<gene>
    <name evidence="10" type="ORF">AYI68_g6413</name>
</gene>
<sequence>MMSRSFITRIGVNFQASRLYSRSKKISFYDTAIISNYAHQDKKPVKLKDLLSFGSRPITEHSLLEFTRYSQTELPVRLAKRVLSFHNLPFIVGTNPHVNENYRLYFSAFDRIRSFKPVQDLNEERSYSKELLQTITSLSNVIPTIAQGFLESRKYLTDSQRNIFLDDLIMSRIGLRVIGEHQVALSEQFYEQEAASTPDSIDMNWIGNIHTKLDVSKIIQQVCLHVQNLCELHYGQTCDFIIENELETHFCYIPSHLEYMFQEILKNSFRATVEHEIKNGPIILNGESIAPIHISITSNEDSICIRFRDRGGGIPSKSLSKIFNYSYSTYYSPESDDGLNSNIIMQTSTGGPIAGLGFGIPMTKVYAQYFGGSLDLVSIDDYGCDVFLKLPNISHNLGNISI</sequence>
<dbReference type="InterPro" id="IPR003594">
    <property type="entry name" value="HATPase_dom"/>
</dbReference>
<reference evidence="10 11" key="1">
    <citation type="journal article" date="2016" name="Mol. Biol. Evol.">
        <title>Genome-Wide Survey of Gut Fungi (Harpellales) Reveals the First Horizontally Transferred Ubiquitin Gene from a Mosquito Host.</title>
        <authorList>
            <person name="Wang Y."/>
            <person name="White M.M."/>
            <person name="Kvist S."/>
            <person name="Moncalvo J.M."/>
        </authorList>
    </citation>
    <scope>NUCLEOTIDE SEQUENCE [LARGE SCALE GENOMIC DNA]</scope>
    <source>
        <strain evidence="10 11">ALG-7-W6</strain>
    </source>
</reference>
<dbReference type="EMBL" id="LSSL01004352">
    <property type="protein sequence ID" value="OLY79516.1"/>
    <property type="molecule type" value="Genomic_DNA"/>
</dbReference>
<dbReference type="GO" id="GO:0010906">
    <property type="term" value="P:regulation of glucose metabolic process"/>
    <property type="evidence" value="ECO:0007669"/>
    <property type="project" value="TreeGrafter"/>
</dbReference>
<dbReference type="Proteomes" id="UP000187455">
    <property type="component" value="Unassembled WGS sequence"/>
</dbReference>
<dbReference type="PROSITE" id="PS50109">
    <property type="entry name" value="HIS_KIN"/>
    <property type="match status" value="1"/>
</dbReference>
<dbReference type="InterPro" id="IPR036784">
    <property type="entry name" value="AK/P_DHK_N_sf"/>
</dbReference>
<evidence type="ECO:0000259" key="9">
    <source>
        <dbReference type="PROSITE" id="PS50109"/>
    </source>
</evidence>
<dbReference type="Gene3D" id="3.30.565.10">
    <property type="entry name" value="Histidine kinase-like ATPase, C-terminal domain"/>
    <property type="match status" value="1"/>
</dbReference>
<name>A0A1R0GRL5_9FUNG</name>
<dbReference type="AlphaFoldDB" id="A0A1R0GRL5"/>
<evidence type="ECO:0000256" key="4">
    <source>
        <dbReference type="ARBA" id="ARBA00022741"/>
    </source>
</evidence>
<dbReference type="Pfam" id="PF10436">
    <property type="entry name" value="BCDHK_Adom3"/>
    <property type="match status" value="1"/>
</dbReference>
<evidence type="ECO:0000256" key="1">
    <source>
        <dbReference type="ARBA" id="ARBA00006155"/>
    </source>
</evidence>